<reference evidence="2 3" key="1">
    <citation type="submission" date="2022-04" db="EMBL/GenBank/DDBJ databases">
        <title>Genome diversity in the genus Frankia.</title>
        <authorList>
            <person name="Carlos-Shanley C."/>
            <person name="Hahn D."/>
        </authorList>
    </citation>
    <scope>NUCLEOTIDE SEQUENCE [LARGE SCALE GENOMIC DNA]</scope>
    <source>
        <strain evidence="2 3">Ag45/Mut15</strain>
    </source>
</reference>
<organism evidence="2 3">
    <name type="scientific">Frankia umida</name>
    <dbReference type="NCBI Taxonomy" id="573489"/>
    <lineage>
        <taxon>Bacteria</taxon>
        <taxon>Bacillati</taxon>
        <taxon>Actinomycetota</taxon>
        <taxon>Actinomycetes</taxon>
        <taxon>Frankiales</taxon>
        <taxon>Frankiaceae</taxon>
        <taxon>Frankia</taxon>
    </lineage>
</organism>
<dbReference type="SUPFAM" id="SSF75005">
    <property type="entry name" value="Arabinanase/levansucrase/invertase"/>
    <property type="match status" value="2"/>
</dbReference>
<evidence type="ECO:0000256" key="1">
    <source>
        <dbReference type="SAM" id="MobiDB-lite"/>
    </source>
</evidence>
<dbReference type="InterPro" id="IPR023296">
    <property type="entry name" value="Glyco_hydro_beta-prop_sf"/>
</dbReference>
<dbReference type="RefSeq" id="WP_248826320.1">
    <property type="nucleotide sequence ID" value="NZ_JALKFT010000028.1"/>
</dbReference>
<feature type="region of interest" description="Disordered" evidence="1">
    <location>
        <begin position="1"/>
        <end position="27"/>
    </location>
</feature>
<dbReference type="Proteomes" id="UP001201873">
    <property type="component" value="Unassembled WGS sequence"/>
</dbReference>
<dbReference type="EMBL" id="JALKFT010000028">
    <property type="protein sequence ID" value="MCK9878189.1"/>
    <property type="molecule type" value="Genomic_DNA"/>
</dbReference>
<sequence>MATVGQQSTTSNLVTDPSAPDTGVSRAPAAGLDPAIAAVAGTVALPGHRPGVTVARAPGSEPGFWAGAPSALLADGVYYLAYRLRRPIGSGRGFGVVLARSTDGERFTEFAVIPREPFGAESLERPALVRTPEGRFRLYVSCAAQGGPHWWVDLLEADTPEEFDPSTRRTVLAGDPATLAVKDPVVTWLDGRWQLWASCHPLEDPNATDRMDSRHATSDDGVHWTFTGTALSPRPGHWDARGVRITAVLTDGPQPVAYYDGRATAAQNWAERTGLAVGTTPERFHALGTAPAASATVGDGALRYVTVLTLPDGARRLYYEIALPGGAHELRTELHPAPTHPTA</sequence>
<comment type="caution">
    <text evidence="2">The sequence shown here is derived from an EMBL/GenBank/DDBJ whole genome shotgun (WGS) entry which is preliminary data.</text>
</comment>
<evidence type="ECO:0000313" key="3">
    <source>
        <dbReference type="Proteomes" id="UP001201873"/>
    </source>
</evidence>
<proteinExistence type="predicted"/>
<accession>A0ABT0K2Y7</accession>
<gene>
    <name evidence="2" type="ORF">MXD59_20870</name>
</gene>
<evidence type="ECO:0000313" key="2">
    <source>
        <dbReference type="EMBL" id="MCK9878189.1"/>
    </source>
</evidence>
<dbReference type="Gene3D" id="2.115.10.20">
    <property type="entry name" value="Glycosyl hydrolase domain, family 43"/>
    <property type="match status" value="2"/>
</dbReference>
<name>A0ABT0K2Y7_9ACTN</name>
<feature type="compositionally biased region" description="Polar residues" evidence="1">
    <location>
        <begin position="1"/>
        <end position="15"/>
    </location>
</feature>
<keyword evidence="3" id="KW-1185">Reference proteome</keyword>
<protein>
    <submittedName>
        <fullName evidence="2">Uncharacterized protein</fullName>
    </submittedName>
</protein>